<keyword evidence="6" id="KW-0521">NADP</keyword>
<dbReference type="InterPro" id="IPR025700">
    <property type="entry name" value="Lys/Orn_oxygenase"/>
</dbReference>
<comment type="cofactor">
    <cofactor evidence="1">
        <name>FAD</name>
        <dbReference type="ChEBI" id="CHEBI:57692"/>
    </cofactor>
</comment>
<evidence type="ECO:0000256" key="1">
    <source>
        <dbReference type="ARBA" id="ARBA00001974"/>
    </source>
</evidence>
<evidence type="ECO:0000256" key="4">
    <source>
        <dbReference type="ARBA" id="ARBA00022630"/>
    </source>
</evidence>
<evidence type="ECO:0000256" key="6">
    <source>
        <dbReference type="ARBA" id="ARBA00022857"/>
    </source>
</evidence>
<protein>
    <submittedName>
        <fullName evidence="8">L-ornithine 5-monooxygenase</fullName>
        <ecNumber evidence="8">1.13.12.-</ecNumber>
    </submittedName>
</protein>
<dbReference type="Proteomes" id="UP000092544">
    <property type="component" value="Unassembled WGS sequence"/>
</dbReference>
<dbReference type="SUPFAM" id="SSF51905">
    <property type="entry name" value="FAD/NAD(P)-binding domain"/>
    <property type="match status" value="1"/>
</dbReference>
<evidence type="ECO:0000313" key="9">
    <source>
        <dbReference type="Proteomes" id="UP000092544"/>
    </source>
</evidence>
<dbReference type="GO" id="GO:0004497">
    <property type="term" value="F:monooxygenase activity"/>
    <property type="evidence" value="ECO:0007669"/>
    <property type="project" value="UniProtKB-KW"/>
</dbReference>
<proteinExistence type="inferred from homology"/>
<dbReference type="EC" id="1.13.12.-" evidence="8"/>
<evidence type="ECO:0000256" key="2">
    <source>
        <dbReference type="ARBA" id="ARBA00004924"/>
    </source>
</evidence>
<name>A0A1A8T480_9GAMM</name>
<comment type="similarity">
    <text evidence="3">Belongs to the lysine N(6)-hydroxylase/L-ornithine N(5)-oxygenase family.</text>
</comment>
<dbReference type="OrthoDB" id="7527071at2"/>
<evidence type="ECO:0000256" key="5">
    <source>
        <dbReference type="ARBA" id="ARBA00022827"/>
    </source>
</evidence>
<dbReference type="PANTHER" id="PTHR42802:SF1">
    <property type="entry name" value="L-ORNITHINE N(5)-MONOOXYGENASE"/>
    <property type="match status" value="1"/>
</dbReference>
<keyword evidence="5" id="KW-0274">FAD</keyword>
<evidence type="ECO:0000256" key="7">
    <source>
        <dbReference type="ARBA" id="ARBA00023002"/>
    </source>
</evidence>
<dbReference type="RefSeq" id="WP_067012429.1">
    <property type="nucleotide sequence ID" value="NZ_FLOB01000001.1"/>
</dbReference>
<dbReference type="GO" id="GO:0006879">
    <property type="term" value="P:intracellular iron ion homeostasis"/>
    <property type="evidence" value="ECO:0007669"/>
    <property type="project" value="TreeGrafter"/>
</dbReference>
<dbReference type="Gene3D" id="3.50.50.60">
    <property type="entry name" value="FAD/NAD(P)-binding domain"/>
    <property type="match status" value="1"/>
</dbReference>
<organism evidence="8 9">
    <name type="scientific">Marinomonas spartinae</name>
    <dbReference type="NCBI Taxonomy" id="1792290"/>
    <lineage>
        <taxon>Bacteria</taxon>
        <taxon>Pseudomonadati</taxon>
        <taxon>Pseudomonadota</taxon>
        <taxon>Gammaproteobacteria</taxon>
        <taxon>Oceanospirillales</taxon>
        <taxon>Oceanospirillaceae</taxon>
        <taxon>Marinomonas</taxon>
    </lineage>
</organism>
<keyword evidence="4" id="KW-0285">Flavoprotein</keyword>
<dbReference type="PANTHER" id="PTHR42802">
    <property type="entry name" value="MONOOXYGENASE"/>
    <property type="match status" value="1"/>
</dbReference>
<keyword evidence="8" id="KW-0503">Monooxygenase</keyword>
<evidence type="ECO:0000256" key="3">
    <source>
        <dbReference type="ARBA" id="ARBA00007588"/>
    </source>
</evidence>
<dbReference type="AlphaFoldDB" id="A0A1A8T480"/>
<keyword evidence="7 8" id="KW-0560">Oxidoreductase</keyword>
<dbReference type="EMBL" id="FLOB01000001">
    <property type="protein sequence ID" value="SBS26283.1"/>
    <property type="molecule type" value="Genomic_DNA"/>
</dbReference>
<gene>
    <name evidence="8" type="primary">pvdA</name>
    <name evidence="8" type="ORF">MSP8886_00557</name>
</gene>
<dbReference type="InterPro" id="IPR036188">
    <property type="entry name" value="FAD/NAD-bd_sf"/>
</dbReference>
<dbReference type="STRING" id="1792290.MSP8886_00557"/>
<keyword evidence="9" id="KW-1185">Reference proteome</keyword>
<reference evidence="8 9" key="1">
    <citation type="submission" date="2016-06" db="EMBL/GenBank/DDBJ databases">
        <authorList>
            <person name="Kjaerup R.B."/>
            <person name="Dalgaard T.S."/>
            <person name="Juul-Madsen H.R."/>
        </authorList>
    </citation>
    <scope>NUCLEOTIDE SEQUENCE [LARGE SCALE GENOMIC DNA]</scope>
    <source>
        <strain evidence="8 9">CECT 8886</strain>
    </source>
</reference>
<dbReference type="Pfam" id="PF13434">
    <property type="entry name" value="Lys_Orn_oxgnase"/>
    <property type="match status" value="1"/>
</dbReference>
<evidence type="ECO:0000313" key="8">
    <source>
        <dbReference type="EMBL" id="SBS26283.1"/>
    </source>
</evidence>
<comment type="pathway">
    <text evidence="2">Siderophore biosynthesis.</text>
</comment>
<accession>A0A1A8T480</accession>
<sequence length="431" mass="49524">MTNKIREYDVLGIGLGPANLSIAIALEEQAQDNQLSYCFLEQKSQFEWHGGMLLDGTRMQISCLKDLVTLRNPMSPYTFVNYLHTHNRLNSFINLGSQHPSRIEFNDYLAWVAKQFDALVHYGQRVIDIQPIEEEGEITKVKVIATNIHGEKTVRIARNLILGMGGMPKLPEQFQGFEHDNVLHSSHYKTWSESTKDLPEHPKIAVVGAGQSAAEIFVDLCNRYEDGEVHMINRRFALHPADDSPFVNEIFDPEFTDHIYSREEAERKDILNHFSATNYSVVDMEELHAIYERLYLQKVTGKGQHKYLRCHDIQETGEKEQKIALRLNDRVNHQQNWQDYDAVILATGYRYDEFHQMLNHMQPLMTSSPVERSYRLPMKDQCSVNVFLQGCCESSHGLSDTLLSVLAVRSKEIVDALLEQKSSLHDEKMSA</sequence>